<keyword evidence="1" id="KW-0812">Transmembrane</keyword>
<keyword evidence="3" id="KW-1185">Reference proteome</keyword>
<dbReference type="RefSeq" id="WP_182484787.1">
    <property type="nucleotide sequence ID" value="NZ_JACGWU010000004.1"/>
</dbReference>
<keyword evidence="1" id="KW-0472">Membrane</keyword>
<evidence type="ECO:0000313" key="3">
    <source>
        <dbReference type="Proteomes" id="UP000524237"/>
    </source>
</evidence>
<dbReference type="EMBL" id="JACGWU010000004">
    <property type="protein sequence ID" value="MBA8829348.1"/>
    <property type="molecule type" value="Genomic_DNA"/>
</dbReference>
<proteinExistence type="predicted"/>
<reference evidence="2 3" key="1">
    <citation type="submission" date="2020-07" db="EMBL/GenBank/DDBJ databases">
        <title>Sequencing the genomes of 1000 actinobacteria strains.</title>
        <authorList>
            <person name="Klenk H.-P."/>
        </authorList>
    </citation>
    <scope>NUCLEOTIDE SEQUENCE [LARGE SCALE GENOMIC DNA]</scope>
    <source>
        <strain evidence="2 3">DSM 23737</strain>
    </source>
</reference>
<feature type="transmembrane region" description="Helical" evidence="1">
    <location>
        <begin position="13"/>
        <end position="36"/>
    </location>
</feature>
<protein>
    <recommendedName>
        <fullName evidence="4">AcrB/AcrD/AcrF family protein</fullName>
    </recommendedName>
</protein>
<accession>A0A7W3JU79</accession>
<gene>
    <name evidence="2" type="ORF">FB555_001453</name>
</gene>
<name>A0A7W3JU79_9MICO</name>
<keyword evidence="1" id="KW-1133">Transmembrane helix</keyword>
<organism evidence="2 3">
    <name type="scientific">Alpinimonas psychrophila</name>
    <dbReference type="NCBI Taxonomy" id="748908"/>
    <lineage>
        <taxon>Bacteria</taxon>
        <taxon>Bacillati</taxon>
        <taxon>Actinomycetota</taxon>
        <taxon>Actinomycetes</taxon>
        <taxon>Micrococcales</taxon>
        <taxon>Microbacteriaceae</taxon>
        <taxon>Alpinimonas</taxon>
    </lineage>
</organism>
<comment type="caution">
    <text evidence="2">The sequence shown here is derived from an EMBL/GenBank/DDBJ whole genome shotgun (WGS) entry which is preliminary data.</text>
</comment>
<evidence type="ECO:0000256" key="1">
    <source>
        <dbReference type="SAM" id="Phobius"/>
    </source>
</evidence>
<evidence type="ECO:0000313" key="2">
    <source>
        <dbReference type="EMBL" id="MBA8829348.1"/>
    </source>
</evidence>
<dbReference type="AlphaFoldDB" id="A0A7W3JU79"/>
<evidence type="ECO:0008006" key="4">
    <source>
        <dbReference type="Google" id="ProtNLM"/>
    </source>
</evidence>
<sequence length="52" mass="5865">MYVALWRIIPGPLWLRVAISVAAASVVVAALMMFVFPWVDTFMTPKDVTVRQ</sequence>
<dbReference type="Proteomes" id="UP000524237">
    <property type="component" value="Unassembled WGS sequence"/>
</dbReference>